<name>A0ABT3JGS7_9SPHN</name>
<organism evidence="2 3">
    <name type="scientific">Sphingomonas arvum</name>
    <dbReference type="NCBI Taxonomy" id="2992113"/>
    <lineage>
        <taxon>Bacteria</taxon>
        <taxon>Pseudomonadati</taxon>
        <taxon>Pseudomonadota</taxon>
        <taxon>Alphaproteobacteria</taxon>
        <taxon>Sphingomonadales</taxon>
        <taxon>Sphingomonadaceae</taxon>
        <taxon>Sphingomonas</taxon>
    </lineage>
</organism>
<dbReference type="Proteomes" id="UP001526246">
    <property type="component" value="Unassembled WGS sequence"/>
</dbReference>
<sequence>MRLIPIVPVALMLAACGSSENPAGKDLSDAANQSDPAAAAVINQAEQAGMNEQQALQAASNAAAANDQAAAARAARGPVQAVPNTVQTPNRPDGTRPPAKGTGSTSIPGMQMGGEQKQPQPSGGQR</sequence>
<protein>
    <recommendedName>
        <fullName evidence="4">Lipoprotein</fullName>
    </recommendedName>
</protein>
<dbReference type="EMBL" id="JAPDOB010000002">
    <property type="protein sequence ID" value="MCW3798285.1"/>
    <property type="molecule type" value="Genomic_DNA"/>
</dbReference>
<dbReference type="RefSeq" id="WP_264883064.1">
    <property type="nucleotide sequence ID" value="NZ_JAPDOB010000002.1"/>
</dbReference>
<keyword evidence="3" id="KW-1185">Reference proteome</keyword>
<reference evidence="2 3" key="1">
    <citation type="submission" date="2022-10" db="EMBL/GenBank/DDBJ databases">
        <title>Sphingomonas sp.</title>
        <authorList>
            <person name="Jin C."/>
        </authorList>
    </citation>
    <scope>NUCLEOTIDE SEQUENCE [LARGE SCALE GENOMIC DNA]</scope>
    <source>
        <strain evidence="2 3">BN140010</strain>
    </source>
</reference>
<feature type="compositionally biased region" description="Polar residues" evidence="1">
    <location>
        <begin position="117"/>
        <end position="126"/>
    </location>
</feature>
<evidence type="ECO:0000313" key="3">
    <source>
        <dbReference type="Proteomes" id="UP001526246"/>
    </source>
</evidence>
<evidence type="ECO:0000256" key="1">
    <source>
        <dbReference type="SAM" id="MobiDB-lite"/>
    </source>
</evidence>
<dbReference type="PROSITE" id="PS51257">
    <property type="entry name" value="PROKAR_LIPOPROTEIN"/>
    <property type="match status" value="1"/>
</dbReference>
<feature type="region of interest" description="Disordered" evidence="1">
    <location>
        <begin position="69"/>
        <end position="126"/>
    </location>
</feature>
<accession>A0ABT3JGS7</accession>
<gene>
    <name evidence="2" type="ORF">OMW55_10775</name>
</gene>
<proteinExistence type="predicted"/>
<evidence type="ECO:0008006" key="4">
    <source>
        <dbReference type="Google" id="ProtNLM"/>
    </source>
</evidence>
<comment type="caution">
    <text evidence="2">The sequence shown here is derived from an EMBL/GenBank/DDBJ whole genome shotgun (WGS) entry which is preliminary data.</text>
</comment>
<evidence type="ECO:0000313" key="2">
    <source>
        <dbReference type="EMBL" id="MCW3798285.1"/>
    </source>
</evidence>